<evidence type="ECO:0000256" key="1">
    <source>
        <dbReference type="ARBA" id="ARBA00004123"/>
    </source>
</evidence>
<dbReference type="GO" id="GO:0010629">
    <property type="term" value="P:negative regulation of gene expression"/>
    <property type="evidence" value="ECO:0007669"/>
    <property type="project" value="TreeGrafter"/>
</dbReference>
<feature type="domain" description="Macro" evidence="10">
    <location>
        <begin position="1480"/>
        <end position="1665"/>
    </location>
</feature>
<feature type="domain" description="PARP catalytic" evidence="9">
    <location>
        <begin position="1870"/>
        <end position="2075"/>
    </location>
</feature>
<dbReference type="SUPFAM" id="SSF56399">
    <property type="entry name" value="ADP-ribosylation"/>
    <property type="match status" value="1"/>
</dbReference>
<evidence type="ECO:0000256" key="6">
    <source>
        <dbReference type="RuleBase" id="RU362114"/>
    </source>
</evidence>
<dbReference type="GO" id="GO:0005634">
    <property type="term" value="C:nucleus"/>
    <property type="evidence" value="ECO:0007669"/>
    <property type="project" value="UniProtKB-SubCell"/>
</dbReference>
<dbReference type="InterPro" id="IPR052056">
    <property type="entry name" value="Mono-ARTD/PARP"/>
</dbReference>
<proteinExistence type="predicted"/>
<keyword evidence="4 6" id="KW-0520">NAD</keyword>
<keyword evidence="2 6" id="KW-0328">Glycosyltransferase</keyword>
<dbReference type="SUPFAM" id="SSF52949">
    <property type="entry name" value="Macro domain-like"/>
    <property type="match status" value="2"/>
</dbReference>
<feature type="coiled-coil region" evidence="7">
    <location>
        <begin position="932"/>
        <end position="959"/>
    </location>
</feature>
<organism evidence="11 12">
    <name type="scientific">Pinctada imbricata</name>
    <name type="common">Atlantic pearl-oyster</name>
    <name type="synonym">Pinctada martensii</name>
    <dbReference type="NCBI Taxonomy" id="66713"/>
    <lineage>
        <taxon>Eukaryota</taxon>
        <taxon>Metazoa</taxon>
        <taxon>Spiralia</taxon>
        <taxon>Lophotrochozoa</taxon>
        <taxon>Mollusca</taxon>
        <taxon>Bivalvia</taxon>
        <taxon>Autobranchia</taxon>
        <taxon>Pteriomorphia</taxon>
        <taxon>Pterioida</taxon>
        <taxon>Pterioidea</taxon>
        <taxon>Pteriidae</taxon>
        <taxon>Pinctada</taxon>
    </lineage>
</organism>
<sequence length="2075" mass="237260">MTKHKPTRPMGNQRRLKMVICHVSSRRYGYPGLHAHNPPTVPIAHRSRRRYNCGLKQPPHCQMTTNKQDRKTQGPKQHRRAYVYSSCCKRFKRAHLCYHPRIPTDFQRGLEEIKLPSSSKHMNEETDVFRSDSSPGTKEVKVRNLPPATSEESLKEFLQQETSVKIETVALDSRNKAAIVTLQSPKDTDVLMKSIRTDLTLSMRGKRKLYELEFEAIASESESESEEEPDDMISDTIYLSDLPSGTTEKKLKTFLERMSGSGTVQSLNYNAISHSAQVTFTSHDCVKTVMSKVPLKFQKMLIGVSYYETDVDKEIAGNEVEPQWIEVKDIPSDVTESQLRRFFEKDDISNGGKVESCYYNDRTGHAYIAFTEPADYSFTCRISELPKDTTEKELQAFFFKGTGFDRPEVELHEEFHVAFLTVKDFKAAAKILQKEIYDLKGTKIKAERYVSELDEDNLSDEYVPQQVVRISQLPLNVSAEDITRYFSNKRLSGGGPIMNLKLIPILQKAYIQFQLKQDADEIIKRKFHTVKNGNVLAERTDFLFEDEDEIETREMSCTIVVRVGSDTVTQDFLDEVRSYFDNESLSGGTELQTFDDVSTDEILLTYRNTKVAQDVATRSHIVGERKLNVELYRPTKGKPKVDEQHILLSELPSACTCEDVKDFVHSNVKRVVQNVRLQIENSMAIVRFMDGIDIATALENIRGKCLKQKVIRVDALPRTSSIQVTGFVEEIQELQVKKYFENETESGGGDIVSIEFLQEDMSYIVTFENHNVLSRLHQTHVLNGEVILVQPFFECLKETPSFKKPDETQIPCDADIYDFLFKNEKFKEELSMSVTKSCFGKIKWKSTPASSITVECILEKSVPNCRNIAKTWEEDVTKLAKAFLEKFDSFTFTLLQEVWDVSFTKLGSINKKEDVVIEMKKHDRVVSVYGVRAKVRELAAELRKLIQDEEEKIEHKKKSITETLQLRKSDLFLLQNSDSMNEITKKMSISEAGKDTITVKLTGNPKAVQESVEEIKVFLKGIYHAENTRISMLLLDFLETKRAKSHLNAILIENKVTCYWERRNASVHIFGADRSSTDKFMKIFDEVFEEMCYEIPTDSVQEFRSTKWEKYSEELKSKLDGDVIFCYLDTFVVISGIRGKCNRAREEIIEYGRRNTKIKATLTVEKHISRYLEIAKPLATIENRCTLWLDTSKHMLTVEETKENIKETTDNIDEILSAVKVERYQVRKPGIAKFLLSTNGKKLIDEVAESNKVSISEGDSKGFKSIDLNQPQIKAQCTIKSKPSVIILEGDLFRVQADIFVNPNNQMLDLDVGISCLFKKYGGNKLVRDCREFSGRNMLLEGDVYMGEAGDLKCYKVMHAVRPQWHGGDQKERHILVNLVYRCLEEAAENGYKSIAFPPLCVGKFAFPDVVATSSMIKGINEFLERKGSFGSLSTIFVIGNKSLVVDYFIKFLREEFPSDMVYIPEIHKKPSWEQEKHETCKENVVTFGSISIEVKFGSILEQEVEAIVNTTGLNADLQRGYVSRALLHRGGEEIQRDLKRSCIRPLKFFDILRTSGGKLKIKNILHGVLPPARNEENARENIQNFVTKCLEEADDANVKTLAFPALGTGKLGYPEKIVAEKMFEAIKAFSERHKKTSITKVKFVIYEEDIHVLMIFKDIEKQHHSTSNESPFTARVRRQLVNDKTSQGLEKKETHEFSFETVSLVFTRSNIISSGGDGTRVVIVDSDFNLKGKEHIRKGKIICAPAPSSMQYRKLMYVLSDDAENDIDGTLTDILREVQISQTPCITLAPFAAVHDFVKCLLEKTYAFCNETKQELKIIVTVDNDMDLRQAVDEVNQSNMSNKGLRRGLIEQNPTPKAQYPSRREPTMHESIVTLLIVGESLDSTQNARSSLDAKIRAAYTQKTIDDNIISTLSEEQIFRIQNPSLFRSFEIKKNEFQRIYTSREPVKQLWHGTTANTIQQINRRGFNRNFCGKNATSYGEGVYFAKSSSYSIKDKYSVPDENGYKYVYLCDVLVGKYTKGSKGLRDPPAIDERHQHIRYDSVVDREQDPSLFVIFHDTQAYPKYLIKFRVEIM</sequence>
<protein>
    <recommendedName>
        <fullName evidence="6">Poly [ADP-ribose] polymerase</fullName>
        <shortName evidence="6">PARP</shortName>
        <ecNumber evidence="6">2.4.2.-</ecNumber>
    </recommendedName>
</protein>
<feature type="compositionally biased region" description="Basic and acidic residues" evidence="8">
    <location>
        <begin position="121"/>
        <end position="130"/>
    </location>
</feature>
<dbReference type="PANTHER" id="PTHR14453">
    <property type="entry name" value="PARP/ZINC FINGER CCCH TYPE DOMAIN CONTAINING PROTEIN"/>
    <property type="match status" value="1"/>
</dbReference>
<feature type="region of interest" description="Disordered" evidence="8">
    <location>
        <begin position="55"/>
        <end position="78"/>
    </location>
</feature>
<dbReference type="InterPro" id="IPR043472">
    <property type="entry name" value="Macro_dom-like"/>
</dbReference>
<name>A0AA88XPI7_PINIB</name>
<evidence type="ECO:0000256" key="8">
    <source>
        <dbReference type="SAM" id="MobiDB-lite"/>
    </source>
</evidence>
<dbReference type="EC" id="2.4.2.-" evidence="6"/>
<dbReference type="Pfam" id="PF23084">
    <property type="entry name" value="KH_PARP14_1"/>
    <property type="match status" value="1"/>
</dbReference>
<dbReference type="PROSITE" id="PS51059">
    <property type="entry name" value="PARP_CATALYTIC"/>
    <property type="match status" value="1"/>
</dbReference>
<evidence type="ECO:0000256" key="4">
    <source>
        <dbReference type="ARBA" id="ARBA00023027"/>
    </source>
</evidence>
<feature type="domain" description="Macro" evidence="10">
    <location>
        <begin position="1272"/>
        <end position="1457"/>
    </location>
</feature>
<evidence type="ECO:0000256" key="5">
    <source>
        <dbReference type="ARBA" id="ARBA00023242"/>
    </source>
</evidence>
<keyword evidence="5" id="KW-0539">Nucleus</keyword>
<keyword evidence="3 6" id="KW-0808">Transferase</keyword>
<evidence type="ECO:0000256" key="7">
    <source>
        <dbReference type="SAM" id="Coils"/>
    </source>
</evidence>
<evidence type="ECO:0000313" key="12">
    <source>
        <dbReference type="Proteomes" id="UP001186944"/>
    </source>
</evidence>
<dbReference type="PANTHER" id="PTHR14453:SF67">
    <property type="entry name" value="POLY [ADP-RIBOSE] POLYMERASE"/>
    <property type="match status" value="1"/>
</dbReference>
<evidence type="ECO:0000256" key="3">
    <source>
        <dbReference type="ARBA" id="ARBA00022679"/>
    </source>
</evidence>
<dbReference type="GO" id="GO:0003714">
    <property type="term" value="F:transcription corepressor activity"/>
    <property type="evidence" value="ECO:0007669"/>
    <property type="project" value="TreeGrafter"/>
</dbReference>
<comment type="subcellular location">
    <subcellularLocation>
        <location evidence="1">Nucleus</location>
    </subcellularLocation>
</comment>
<dbReference type="Gene3D" id="3.40.220.10">
    <property type="entry name" value="Leucine Aminopeptidase, subunit E, domain 1"/>
    <property type="match status" value="2"/>
</dbReference>
<dbReference type="InterPro" id="IPR012677">
    <property type="entry name" value="Nucleotide-bd_a/b_plait_sf"/>
</dbReference>
<dbReference type="InterPro" id="IPR012317">
    <property type="entry name" value="Poly(ADP-ribose)pol_cat_dom"/>
</dbReference>
<dbReference type="GO" id="GO:0003950">
    <property type="term" value="F:NAD+ poly-ADP-ribosyltransferase activity"/>
    <property type="evidence" value="ECO:0007669"/>
    <property type="project" value="UniProtKB-UniRule"/>
</dbReference>
<dbReference type="CDD" id="cd01439">
    <property type="entry name" value="TCCD_inducible_PARP_like"/>
    <property type="match status" value="1"/>
</dbReference>
<evidence type="ECO:0000259" key="9">
    <source>
        <dbReference type="PROSITE" id="PS51059"/>
    </source>
</evidence>
<dbReference type="InterPro" id="IPR002589">
    <property type="entry name" value="Macro_dom"/>
</dbReference>
<dbReference type="InterPro" id="IPR035979">
    <property type="entry name" value="RBD_domain_sf"/>
</dbReference>
<feature type="region of interest" description="Disordered" evidence="8">
    <location>
        <begin position="118"/>
        <end position="140"/>
    </location>
</feature>
<keyword evidence="7" id="KW-0175">Coiled coil</keyword>
<dbReference type="Pfam" id="PF01661">
    <property type="entry name" value="Macro"/>
    <property type="match status" value="2"/>
</dbReference>
<dbReference type="Pfam" id="PF23085">
    <property type="entry name" value="RRM_PARP14_3"/>
    <property type="match status" value="4"/>
</dbReference>
<evidence type="ECO:0000259" key="10">
    <source>
        <dbReference type="PROSITE" id="PS51154"/>
    </source>
</evidence>
<keyword evidence="12" id="KW-1185">Reference proteome</keyword>
<dbReference type="Proteomes" id="UP001186944">
    <property type="component" value="Unassembled WGS sequence"/>
</dbReference>
<evidence type="ECO:0000256" key="2">
    <source>
        <dbReference type="ARBA" id="ARBA00022676"/>
    </source>
</evidence>
<dbReference type="EMBL" id="VSWD01000013">
    <property type="protein sequence ID" value="KAK3085052.1"/>
    <property type="molecule type" value="Genomic_DNA"/>
</dbReference>
<dbReference type="GO" id="GO:0005737">
    <property type="term" value="C:cytoplasm"/>
    <property type="evidence" value="ECO:0007669"/>
    <property type="project" value="TreeGrafter"/>
</dbReference>
<dbReference type="Pfam" id="PF00644">
    <property type="entry name" value="PARP"/>
    <property type="match status" value="1"/>
</dbReference>
<comment type="caution">
    <text evidence="11">The sequence shown here is derived from an EMBL/GenBank/DDBJ whole genome shotgun (WGS) entry which is preliminary data.</text>
</comment>
<accession>A0AA88XPI7</accession>
<dbReference type="Gene3D" id="3.90.228.10">
    <property type="match status" value="1"/>
</dbReference>
<dbReference type="FunFam" id="3.90.228.10:FF:000008">
    <property type="entry name" value="Poly [ADP-ribose] polymerase"/>
    <property type="match status" value="1"/>
</dbReference>
<dbReference type="GO" id="GO:0003723">
    <property type="term" value="F:RNA binding"/>
    <property type="evidence" value="ECO:0007669"/>
    <property type="project" value="InterPro"/>
</dbReference>
<dbReference type="PROSITE" id="PS51154">
    <property type="entry name" value="MACRO"/>
    <property type="match status" value="2"/>
</dbReference>
<dbReference type="Pfam" id="PF23248">
    <property type="entry name" value="KH_PARP14_2"/>
    <property type="match status" value="1"/>
</dbReference>
<dbReference type="Gene3D" id="3.30.70.330">
    <property type="match status" value="5"/>
</dbReference>
<dbReference type="InterPro" id="IPR057044">
    <property type="entry name" value="PARP14_KH_1"/>
</dbReference>
<dbReference type="SMART" id="SM00506">
    <property type="entry name" value="A1pp"/>
    <property type="match status" value="2"/>
</dbReference>
<dbReference type="SUPFAM" id="SSF54928">
    <property type="entry name" value="RNA-binding domain, RBD"/>
    <property type="match status" value="3"/>
</dbReference>
<dbReference type="InterPro" id="IPR000504">
    <property type="entry name" value="RRM_dom"/>
</dbReference>
<reference evidence="11" key="1">
    <citation type="submission" date="2019-08" db="EMBL/GenBank/DDBJ databases">
        <title>The improved chromosome-level genome for the pearl oyster Pinctada fucata martensii using PacBio sequencing and Hi-C.</title>
        <authorList>
            <person name="Zheng Z."/>
        </authorList>
    </citation>
    <scope>NUCLEOTIDE SEQUENCE</scope>
    <source>
        <strain evidence="11">ZZ-2019</strain>
        <tissue evidence="11">Adductor muscle</tissue>
    </source>
</reference>
<dbReference type="InterPro" id="IPR057043">
    <property type="entry name" value="PARP14_KH_2"/>
</dbReference>
<evidence type="ECO:0000313" key="11">
    <source>
        <dbReference type="EMBL" id="KAK3085052.1"/>
    </source>
</evidence>
<gene>
    <name evidence="11" type="ORF">FSP39_023555</name>
</gene>
<dbReference type="SMART" id="SM00360">
    <property type="entry name" value="RRM"/>
    <property type="match status" value="5"/>
</dbReference>